<comment type="caution">
    <text evidence="1">The sequence shown here is derived from an EMBL/GenBank/DDBJ whole genome shotgun (WGS) entry which is preliminary data.</text>
</comment>
<gene>
    <name evidence="1" type="ORF">SDC9_105312</name>
</gene>
<name>A0A645B1N5_9ZZZZ</name>
<reference evidence="1" key="1">
    <citation type="submission" date="2019-08" db="EMBL/GenBank/DDBJ databases">
        <authorList>
            <person name="Kucharzyk K."/>
            <person name="Murdoch R.W."/>
            <person name="Higgins S."/>
            <person name="Loffler F."/>
        </authorList>
    </citation>
    <scope>NUCLEOTIDE SEQUENCE</scope>
</reference>
<organism evidence="1">
    <name type="scientific">bioreactor metagenome</name>
    <dbReference type="NCBI Taxonomy" id="1076179"/>
    <lineage>
        <taxon>unclassified sequences</taxon>
        <taxon>metagenomes</taxon>
        <taxon>ecological metagenomes</taxon>
    </lineage>
</organism>
<dbReference type="AlphaFoldDB" id="A0A645B1N5"/>
<sequence length="101" mass="11982">MINIVLIDIEKKIAKKTEESKNHMDDYRYEKRRQHFFDAKFVPVDLIIRIKHPQKTGNRIQAIVDEGCRHVDFPESGACLPVYNPHNGIKNEYYKVEKQKL</sequence>
<dbReference type="EMBL" id="VSSQ01016785">
    <property type="protein sequence ID" value="MPM58481.1"/>
    <property type="molecule type" value="Genomic_DNA"/>
</dbReference>
<accession>A0A645B1N5</accession>
<proteinExistence type="predicted"/>
<evidence type="ECO:0000313" key="1">
    <source>
        <dbReference type="EMBL" id="MPM58481.1"/>
    </source>
</evidence>
<protein>
    <submittedName>
        <fullName evidence="1">Uncharacterized protein</fullName>
    </submittedName>
</protein>